<dbReference type="InterPro" id="IPR032828">
    <property type="entry name" value="PolyA_RNA-bd"/>
</dbReference>
<dbReference type="Pfam" id="PF13735">
    <property type="entry name" value="tRNA_NucTran2_2"/>
    <property type="match status" value="1"/>
</dbReference>
<feature type="domain" description="tRNA nucleotidyltransferase/poly(A) polymerase RNA and SrmB- binding" evidence="11">
    <location>
        <begin position="157"/>
        <end position="206"/>
    </location>
</feature>
<evidence type="ECO:0000256" key="6">
    <source>
        <dbReference type="ARBA" id="ARBA00022741"/>
    </source>
</evidence>
<keyword evidence="8 9" id="KW-0694">RNA-binding</keyword>
<evidence type="ECO:0000313" key="14">
    <source>
        <dbReference type="Proteomes" id="UP000199163"/>
    </source>
</evidence>
<keyword evidence="6" id="KW-0547">Nucleotide-binding</keyword>
<dbReference type="GO" id="GO:0000166">
    <property type="term" value="F:nucleotide binding"/>
    <property type="evidence" value="ECO:0007669"/>
    <property type="project" value="UniProtKB-KW"/>
</dbReference>
<keyword evidence="7" id="KW-0460">Magnesium</keyword>
<keyword evidence="5" id="KW-0479">Metal-binding</keyword>
<dbReference type="InterPro" id="IPR043519">
    <property type="entry name" value="NT_sf"/>
</dbReference>
<dbReference type="SUPFAM" id="SSF81301">
    <property type="entry name" value="Nucleotidyltransferase"/>
    <property type="match status" value="1"/>
</dbReference>
<dbReference type="Gene3D" id="1.10.110.30">
    <property type="match status" value="1"/>
</dbReference>
<dbReference type="RefSeq" id="WP_175487340.1">
    <property type="nucleotide sequence ID" value="NZ_FNDK01000001.1"/>
</dbReference>
<dbReference type="STRING" id="568899.SAMN05192534_101503"/>
<name>A0A1G7ZDC1_9BACI</name>
<dbReference type="Gene3D" id="1.10.246.80">
    <property type="match status" value="1"/>
</dbReference>
<comment type="cofactor">
    <cofactor evidence="1">
        <name>Mg(2+)</name>
        <dbReference type="ChEBI" id="CHEBI:18420"/>
    </cofactor>
</comment>
<keyword evidence="2 9" id="KW-0808">Transferase</keyword>
<evidence type="ECO:0000256" key="1">
    <source>
        <dbReference type="ARBA" id="ARBA00001946"/>
    </source>
</evidence>
<dbReference type="CDD" id="cd05398">
    <property type="entry name" value="NT_ClassII-CCAase"/>
    <property type="match status" value="1"/>
</dbReference>
<organism evidence="13 14">
    <name type="scientific">Alteribacillus persepolensis</name>
    <dbReference type="NCBI Taxonomy" id="568899"/>
    <lineage>
        <taxon>Bacteria</taxon>
        <taxon>Bacillati</taxon>
        <taxon>Bacillota</taxon>
        <taxon>Bacilli</taxon>
        <taxon>Bacillales</taxon>
        <taxon>Bacillaceae</taxon>
        <taxon>Alteribacillus</taxon>
    </lineage>
</organism>
<dbReference type="GO" id="GO:0046872">
    <property type="term" value="F:metal ion binding"/>
    <property type="evidence" value="ECO:0007669"/>
    <property type="project" value="UniProtKB-KW"/>
</dbReference>
<protein>
    <submittedName>
        <fullName evidence="13">tRNA nucleotidyltransferase (CCA-adding enzyme)</fullName>
    </submittedName>
</protein>
<dbReference type="EMBL" id="FNDK01000001">
    <property type="protein sequence ID" value="SDH06753.1"/>
    <property type="molecule type" value="Genomic_DNA"/>
</dbReference>
<accession>A0A1G7ZDC1</accession>
<dbReference type="GO" id="GO:0016779">
    <property type="term" value="F:nucleotidyltransferase activity"/>
    <property type="evidence" value="ECO:0007669"/>
    <property type="project" value="UniProtKB-KW"/>
</dbReference>
<dbReference type="Proteomes" id="UP000199163">
    <property type="component" value="Unassembled WGS sequence"/>
</dbReference>
<comment type="similarity">
    <text evidence="9">Belongs to the tRNA nucleotidyltransferase/poly(A) polymerase family.</text>
</comment>
<dbReference type="InterPro" id="IPR050264">
    <property type="entry name" value="Bact_CCA-adding_enz_type3_sf"/>
</dbReference>
<evidence type="ECO:0000256" key="2">
    <source>
        <dbReference type="ARBA" id="ARBA00022679"/>
    </source>
</evidence>
<dbReference type="Gene3D" id="1.20.58.560">
    <property type="match status" value="1"/>
</dbReference>
<evidence type="ECO:0000256" key="8">
    <source>
        <dbReference type="ARBA" id="ARBA00022884"/>
    </source>
</evidence>
<keyword evidence="4" id="KW-0548">Nucleotidyltransferase</keyword>
<evidence type="ECO:0000256" key="7">
    <source>
        <dbReference type="ARBA" id="ARBA00022842"/>
    </source>
</evidence>
<keyword evidence="14" id="KW-1185">Reference proteome</keyword>
<dbReference type="PANTHER" id="PTHR46173:SF1">
    <property type="entry name" value="CCA TRNA NUCLEOTIDYLTRANSFERASE 1, MITOCHONDRIAL"/>
    <property type="match status" value="1"/>
</dbReference>
<dbReference type="PANTHER" id="PTHR46173">
    <property type="entry name" value="CCA TRNA NUCLEOTIDYLTRANSFERASE 1, MITOCHONDRIAL"/>
    <property type="match status" value="1"/>
</dbReference>
<gene>
    <name evidence="13" type="ORF">SAMN05192534_101503</name>
</gene>
<dbReference type="Gene3D" id="3.30.460.10">
    <property type="entry name" value="Beta Polymerase, domain 2"/>
    <property type="match status" value="1"/>
</dbReference>
<dbReference type="GO" id="GO:0008033">
    <property type="term" value="P:tRNA processing"/>
    <property type="evidence" value="ECO:0007669"/>
    <property type="project" value="UniProtKB-KW"/>
</dbReference>
<dbReference type="SUPFAM" id="SSF81891">
    <property type="entry name" value="Poly A polymerase C-terminal region-like"/>
    <property type="match status" value="1"/>
</dbReference>
<evidence type="ECO:0000313" key="13">
    <source>
        <dbReference type="EMBL" id="SDH06753.1"/>
    </source>
</evidence>
<dbReference type="Pfam" id="PF01743">
    <property type="entry name" value="PolyA_pol"/>
    <property type="match status" value="1"/>
</dbReference>
<evidence type="ECO:0000259" key="12">
    <source>
        <dbReference type="Pfam" id="PF13735"/>
    </source>
</evidence>
<evidence type="ECO:0000256" key="5">
    <source>
        <dbReference type="ARBA" id="ARBA00022723"/>
    </source>
</evidence>
<dbReference type="InterPro" id="IPR002646">
    <property type="entry name" value="PolA_pol_head_dom"/>
</dbReference>
<evidence type="ECO:0000256" key="4">
    <source>
        <dbReference type="ARBA" id="ARBA00022695"/>
    </source>
</evidence>
<sequence>MKDRQGLWEKALEVLNIITQHGFEAFIIGGAVRDFHLRRRIHDVDIATSASVDEMKTMFPKAKQLSKHFPTCLVIYQQEAFEVTTYRSENKTLTADLLHRDFTMNAMAIDRKTAIIDPFGGKTDIKQQIIRSVEPAKRFKEDPLRMIRAVRFMAQLDFSIEPGTHECLLKHRPLLEQLPAERVQAECGKLLMGDDHRDALTYLFCCDIPAFFPKAIRPVSIHARKHSYNYDMQPLITAEERWAAFLWLLYGKEAKQMPKKWRFSNRDKQKLIVILSFAEAYPETIPWNKQLIYQTGLTLALQVERLHQWLYDHTKKERFVYIQSVYRTLPITSREELRINGKDILATVPLIKKEKIGDVLRQLEHKVVEGSVKNDRQELVTFVKEKLHNER</sequence>
<dbReference type="NCBIfam" id="NF009814">
    <property type="entry name" value="PRK13299.1"/>
    <property type="match status" value="1"/>
</dbReference>
<dbReference type="AlphaFoldDB" id="A0A1G7ZDC1"/>
<evidence type="ECO:0000256" key="9">
    <source>
        <dbReference type="RuleBase" id="RU003953"/>
    </source>
</evidence>
<evidence type="ECO:0000259" key="10">
    <source>
        <dbReference type="Pfam" id="PF01743"/>
    </source>
</evidence>
<evidence type="ECO:0000256" key="3">
    <source>
        <dbReference type="ARBA" id="ARBA00022694"/>
    </source>
</evidence>
<feature type="domain" description="CCA-adding enzyme C-terminal" evidence="12">
    <location>
        <begin position="237"/>
        <end position="383"/>
    </location>
</feature>
<proteinExistence type="inferred from homology"/>
<feature type="domain" description="Poly A polymerase head" evidence="10">
    <location>
        <begin position="25"/>
        <end position="131"/>
    </location>
</feature>
<reference evidence="13 14" key="1">
    <citation type="submission" date="2016-10" db="EMBL/GenBank/DDBJ databases">
        <authorList>
            <person name="de Groot N.N."/>
        </authorList>
    </citation>
    <scope>NUCLEOTIDE SEQUENCE [LARGE SCALE GENOMIC DNA]</scope>
    <source>
        <strain evidence="13 14">DSM 21632</strain>
    </source>
</reference>
<keyword evidence="3" id="KW-0819">tRNA processing</keyword>
<dbReference type="GO" id="GO:0000049">
    <property type="term" value="F:tRNA binding"/>
    <property type="evidence" value="ECO:0007669"/>
    <property type="project" value="TreeGrafter"/>
</dbReference>
<evidence type="ECO:0000259" key="11">
    <source>
        <dbReference type="Pfam" id="PF12627"/>
    </source>
</evidence>
<dbReference type="Pfam" id="PF12627">
    <property type="entry name" value="PolyA_pol_RNAbd"/>
    <property type="match status" value="1"/>
</dbReference>
<dbReference type="InterPro" id="IPR032810">
    <property type="entry name" value="CCA-adding_enz_C"/>
</dbReference>